<proteinExistence type="predicted"/>
<dbReference type="InterPro" id="IPR004155">
    <property type="entry name" value="PBS_lyase_HEAT"/>
</dbReference>
<name>A0ABV5W083_9BACL</name>
<dbReference type="InterPro" id="IPR011989">
    <property type="entry name" value="ARM-like"/>
</dbReference>
<dbReference type="InterPro" id="IPR016024">
    <property type="entry name" value="ARM-type_fold"/>
</dbReference>
<reference evidence="1 2" key="1">
    <citation type="submission" date="2024-09" db="EMBL/GenBank/DDBJ databases">
        <authorList>
            <person name="Sun Q."/>
            <person name="Mori K."/>
        </authorList>
    </citation>
    <scope>NUCLEOTIDE SEQUENCE [LARGE SCALE GENOMIC DNA]</scope>
    <source>
        <strain evidence="1 2">JCM 12520</strain>
    </source>
</reference>
<protein>
    <submittedName>
        <fullName evidence="1">HEAT repeat domain-containing protein</fullName>
    </submittedName>
</protein>
<keyword evidence="2" id="KW-1185">Reference proteome</keyword>
<evidence type="ECO:0000313" key="2">
    <source>
        <dbReference type="Proteomes" id="UP001589619"/>
    </source>
</evidence>
<dbReference type="Proteomes" id="UP001589619">
    <property type="component" value="Unassembled WGS sequence"/>
</dbReference>
<evidence type="ECO:0000313" key="1">
    <source>
        <dbReference type="EMBL" id="MFB9753851.1"/>
    </source>
</evidence>
<sequence length="600" mass="67272">MSIPILIDLHREVRRLFIAGSGLAAGDVRLAKLLPQLQQMGESAPVFKRVAEAVRQLHESDREQSPGKLLDLGVLLHSILYTQGNAAASGEWEEPGRPYAGEANVETFATYRQLRPLIEALTTRGPGRLEVIRQAHEGGLFRDMRTHAAAIAALEDPFGEIVDFMIADVIPAIGAPALPTLRQGLDLQGGKADGRKLQLIQRLSGSAAEEIVLEAVREGSTDVRAAAVELLGDYPEREELILEQSYDRRKEVRRAALQALAQLRTERAGDRLYEALSGKDSDIAVQPILQYEGERLTDQVLRYGDELLDQLRGTKAEAAGDAADKLYTALQALEGKRTEASKAFLKRLLSETKLPAKPTHALREEAALQLLNWNTEDAYVYLHELRARKETMLVSFGLRAAARYLPASEVYEAYEPFLRPGMPTVKELQWVIMQLTKDMADSYLDADQAESGEAWDERWLHRFIELDAKDLVCRFAKRRDKRTETYLLEKLQAAPSWFKQETVETLLTLFRMGHPEAAELTMQAIEQSTAGRLYYVDRAKAVLLAQLPVSCAGRLRDYAEGIAYESVKEQMSGIIERIEAKPDTTTTRTGWIEWIKSKMF</sequence>
<dbReference type="Gene3D" id="1.25.10.10">
    <property type="entry name" value="Leucine-rich Repeat Variant"/>
    <property type="match status" value="1"/>
</dbReference>
<dbReference type="SMART" id="SM00567">
    <property type="entry name" value="EZ_HEAT"/>
    <property type="match status" value="1"/>
</dbReference>
<dbReference type="Pfam" id="PF13646">
    <property type="entry name" value="HEAT_2"/>
    <property type="match status" value="1"/>
</dbReference>
<dbReference type="EMBL" id="JBHMAG010000013">
    <property type="protein sequence ID" value="MFB9753851.1"/>
    <property type="molecule type" value="Genomic_DNA"/>
</dbReference>
<gene>
    <name evidence="1" type="ORF">ACFFNY_19960</name>
</gene>
<dbReference type="RefSeq" id="WP_344915110.1">
    <property type="nucleotide sequence ID" value="NZ_BAAAYO010000014.1"/>
</dbReference>
<organism evidence="1 2">
    <name type="scientific">Paenibacillus hodogayensis</name>
    <dbReference type="NCBI Taxonomy" id="279208"/>
    <lineage>
        <taxon>Bacteria</taxon>
        <taxon>Bacillati</taxon>
        <taxon>Bacillota</taxon>
        <taxon>Bacilli</taxon>
        <taxon>Bacillales</taxon>
        <taxon>Paenibacillaceae</taxon>
        <taxon>Paenibacillus</taxon>
    </lineage>
</organism>
<accession>A0ABV5W083</accession>
<dbReference type="SUPFAM" id="SSF48371">
    <property type="entry name" value="ARM repeat"/>
    <property type="match status" value="1"/>
</dbReference>
<comment type="caution">
    <text evidence="1">The sequence shown here is derived from an EMBL/GenBank/DDBJ whole genome shotgun (WGS) entry which is preliminary data.</text>
</comment>